<evidence type="ECO:0000256" key="1">
    <source>
        <dbReference type="SAM" id="MobiDB-lite"/>
    </source>
</evidence>
<sequence length="485" mass="52796">MKKVITYSLLALLALSLPACESLVEGLNKDPNNPTDASAELMLTGAELANITIHEGHTARLSGLWSGYFTGVDRQYKDLYTYNANGATFDQIWQNVYYGVLEQTNQIIAKSEQVNNRLVIGIAKVLQAHAIGTAAACWGDVPYREAAQIRDFPNPTFDPQAQVYADVQALLSEALEELTSGIGTSPGVADIHFGGDAAKWAEVAHTLKARFYLHTRAFDLAYQESLQGVSVPANSMMAPHGNTVGANENMYYTFVARSRAGDMNSEGAYVTTLLNPDHANYRGDAKTDESARFNYNFMNLGALSVTDGLVPNYRPIAATDSMRGFIAQSAAFPLVTYQENLLTQAEAGARSMDFATGLAALNEYRAYLNAGGYLDASYQQHYPLRYDAYAEADFAAGGMANPDGLSAADALLDEILEERYVSFIGQKLGFYDLRRTQKETVGIKLTPVTGSVIPQRMIYSQSEINSNTSAPSPVPDLFVPTPLNQ</sequence>
<evidence type="ECO:0000313" key="4">
    <source>
        <dbReference type="Proteomes" id="UP000198510"/>
    </source>
</evidence>
<proteinExistence type="predicted"/>
<dbReference type="Proteomes" id="UP000198510">
    <property type="component" value="Unassembled WGS sequence"/>
</dbReference>
<feature type="signal peptide" evidence="2">
    <location>
        <begin position="1"/>
        <end position="21"/>
    </location>
</feature>
<dbReference type="AlphaFoldDB" id="A0A1G8YGB2"/>
<feature type="chain" id="PRO_5011586273" evidence="2">
    <location>
        <begin position="22"/>
        <end position="485"/>
    </location>
</feature>
<keyword evidence="4" id="KW-1185">Reference proteome</keyword>
<organism evidence="3 4">
    <name type="scientific">Catalinimonas alkaloidigena</name>
    <dbReference type="NCBI Taxonomy" id="1075417"/>
    <lineage>
        <taxon>Bacteria</taxon>
        <taxon>Pseudomonadati</taxon>
        <taxon>Bacteroidota</taxon>
        <taxon>Cytophagia</taxon>
        <taxon>Cytophagales</taxon>
        <taxon>Catalimonadaceae</taxon>
        <taxon>Catalinimonas</taxon>
    </lineage>
</organism>
<dbReference type="OrthoDB" id="622163at2"/>
<reference evidence="3 4" key="1">
    <citation type="submission" date="2016-10" db="EMBL/GenBank/DDBJ databases">
        <authorList>
            <person name="de Groot N.N."/>
        </authorList>
    </citation>
    <scope>NUCLEOTIDE SEQUENCE [LARGE SCALE GENOMIC DNA]</scope>
    <source>
        <strain evidence="3 4">DSM 25186</strain>
    </source>
</reference>
<evidence type="ECO:0000313" key="3">
    <source>
        <dbReference type="EMBL" id="SDK01733.1"/>
    </source>
</evidence>
<dbReference type="STRING" id="1075417.SAMN05421823_101663"/>
<dbReference type="SUPFAM" id="SSF48452">
    <property type="entry name" value="TPR-like"/>
    <property type="match status" value="1"/>
</dbReference>
<dbReference type="Gene3D" id="1.25.40.390">
    <property type="match status" value="1"/>
</dbReference>
<protein>
    <submittedName>
        <fullName evidence="3">SusD family protein</fullName>
    </submittedName>
</protein>
<dbReference type="RefSeq" id="WP_089678928.1">
    <property type="nucleotide sequence ID" value="NZ_FNFO01000001.1"/>
</dbReference>
<gene>
    <name evidence="3" type="ORF">SAMN05421823_101663</name>
</gene>
<dbReference type="InterPro" id="IPR011990">
    <property type="entry name" value="TPR-like_helical_dom_sf"/>
</dbReference>
<dbReference type="InterPro" id="IPR041662">
    <property type="entry name" value="SusD-like_2"/>
</dbReference>
<dbReference type="Pfam" id="PF12771">
    <property type="entry name" value="SusD-like_2"/>
    <property type="match status" value="1"/>
</dbReference>
<feature type="region of interest" description="Disordered" evidence="1">
    <location>
        <begin position="464"/>
        <end position="485"/>
    </location>
</feature>
<dbReference type="EMBL" id="FNFO01000001">
    <property type="protein sequence ID" value="SDK01733.1"/>
    <property type="molecule type" value="Genomic_DNA"/>
</dbReference>
<accession>A0A1G8YGB2</accession>
<evidence type="ECO:0000256" key="2">
    <source>
        <dbReference type="SAM" id="SignalP"/>
    </source>
</evidence>
<keyword evidence="2" id="KW-0732">Signal</keyword>
<name>A0A1G8YGB2_9BACT</name>